<dbReference type="EMBL" id="JAABOA010000217">
    <property type="protein sequence ID" value="KAF9585267.1"/>
    <property type="molecule type" value="Genomic_DNA"/>
</dbReference>
<sequence length="198" mass="21696">MTTAQDLFNNGSHAFADEDYEEALRLYTLAIEADATNAEFFLKRSTTFQKLGKDQEAYDDAVKALALTQKEQSANSSLEAKAQLRKGSAAYQLKDYRTAKAALDACHGLNPNLPTLATWIKKNDEEYSKLPVEPVQPAAPAPTPAPAPAASAPAPAPVTPAIHRVRHEWYQNDEYVTISVFIKSVKKDAVDINFTDNA</sequence>
<dbReference type="SUPFAM" id="SSF48452">
    <property type="entry name" value="TPR-like"/>
    <property type="match status" value="1"/>
</dbReference>
<dbReference type="InterPro" id="IPR019734">
    <property type="entry name" value="TPR_rpt"/>
</dbReference>
<comment type="caution">
    <text evidence="4">The sequence shown here is derived from an EMBL/GenBank/DDBJ whole genome shotgun (WGS) entry which is preliminary data.</text>
</comment>
<dbReference type="InterPro" id="IPR044563">
    <property type="entry name" value="Sgt1-like"/>
</dbReference>
<proteinExistence type="predicted"/>
<evidence type="ECO:0000256" key="2">
    <source>
        <dbReference type="SAM" id="MobiDB-lite"/>
    </source>
</evidence>
<dbReference type="SMART" id="SM00028">
    <property type="entry name" value="TPR"/>
    <property type="match status" value="3"/>
</dbReference>
<accession>A0A9P6KHT9</accession>
<feature type="domain" description="CS" evidence="3">
    <location>
        <begin position="166"/>
        <end position="197"/>
    </location>
</feature>
<evidence type="ECO:0000259" key="3">
    <source>
        <dbReference type="Pfam" id="PF04969"/>
    </source>
</evidence>
<dbReference type="PANTHER" id="PTHR45862">
    <property type="entry name" value="PROTEIN SGT1 HOMOLOG"/>
    <property type="match status" value="1"/>
</dbReference>
<dbReference type="InterPro" id="IPR007052">
    <property type="entry name" value="CS_dom"/>
</dbReference>
<dbReference type="InterPro" id="IPR008978">
    <property type="entry name" value="HSP20-like_chaperone"/>
</dbReference>
<dbReference type="GO" id="GO:0051087">
    <property type="term" value="F:protein-folding chaperone binding"/>
    <property type="evidence" value="ECO:0007669"/>
    <property type="project" value="InterPro"/>
</dbReference>
<gene>
    <name evidence="4" type="primary">SGT1A_1</name>
    <name evidence="4" type="ORF">BGW38_003141</name>
</gene>
<evidence type="ECO:0000313" key="5">
    <source>
        <dbReference type="Proteomes" id="UP000780801"/>
    </source>
</evidence>
<dbReference type="Gene3D" id="2.60.40.790">
    <property type="match status" value="1"/>
</dbReference>
<dbReference type="PROSITE" id="PS50005">
    <property type="entry name" value="TPR"/>
    <property type="match status" value="1"/>
</dbReference>
<name>A0A9P6KHT9_9FUNG</name>
<keyword evidence="5" id="KW-1185">Reference proteome</keyword>
<keyword evidence="1" id="KW-0802">TPR repeat</keyword>
<dbReference type="InterPro" id="IPR011990">
    <property type="entry name" value="TPR-like_helical_dom_sf"/>
</dbReference>
<evidence type="ECO:0000256" key="1">
    <source>
        <dbReference type="PROSITE-ProRule" id="PRU00339"/>
    </source>
</evidence>
<dbReference type="Gene3D" id="1.25.40.10">
    <property type="entry name" value="Tetratricopeptide repeat domain"/>
    <property type="match status" value="1"/>
</dbReference>
<feature type="region of interest" description="Disordered" evidence="2">
    <location>
        <begin position="134"/>
        <end position="155"/>
    </location>
</feature>
<feature type="non-terminal residue" evidence="4">
    <location>
        <position position="198"/>
    </location>
</feature>
<feature type="repeat" description="TPR" evidence="1">
    <location>
        <begin position="4"/>
        <end position="37"/>
    </location>
</feature>
<reference evidence="4" key="1">
    <citation type="journal article" date="2020" name="Fungal Divers.">
        <title>Resolving the Mortierellaceae phylogeny through synthesis of multi-gene phylogenetics and phylogenomics.</title>
        <authorList>
            <person name="Vandepol N."/>
            <person name="Liber J."/>
            <person name="Desiro A."/>
            <person name="Na H."/>
            <person name="Kennedy M."/>
            <person name="Barry K."/>
            <person name="Grigoriev I.V."/>
            <person name="Miller A.N."/>
            <person name="O'Donnell K."/>
            <person name="Stajich J.E."/>
            <person name="Bonito G."/>
        </authorList>
    </citation>
    <scope>NUCLEOTIDE SEQUENCE</scope>
    <source>
        <strain evidence="4">KOD1015</strain>
    </source>
</reference>
<dbReference type="OrthoDB" id="2218971at2759"/>
<evidence type="ECO:0000313" key="4">
    <source>
        <dbReference type="EMBL" id="KAF9585267.1"/>
    </source>
</evidence>
<dbReference type="AlphaFoldDB" id="A0A9P6KHT9"/>
<dbReference type="Pfam" id="PF04969">
    <property type="entry name" value="CS"/>
    <property type="match status" value="1"/>
</dbReference>
<dbReference type="Proteomes" id="UP000780801">
    <property type="component" value="Unassembled WGS sequence"/>
</dbReference>
<feature type="compositionally biased region" description="Pro residues" evidence="2">
    <location>
        <begin position="137"/>
        <end position="147"/>
    </location>
</feature>
<protein>
    <submittedName>
        <fullName evidence="4">Protein SGT1 A</fullName>
    </submittedName>
</protein>
<dbReference type="SUPFAM" id="SSF49764">
    <property type="entry name" value="HSP20-like chaperones"/>
    <property type="match status" value="1"/>
</dbReference>
<organism evidence="4 5">
    <name type="scientific">Lunasporangiospora selenospora</name>
    <dbReference type="NCBI Taxonomy" id="979761"/>
    <lineage>
        <taxon>Eukaryota</taxon>
        <taxon>Fungi</taxon>
        <taxon>Fungi incertae sedis</taxon>
        <taxon>Mucoromycota</taxon>
        <taxon>Mortierellomycotina</taxon>
        <taxon>Mortierellomycetes</taxon>
        <taxon>Mortierellales</taxon>
        <taxon>Mortierellaceae</taxon>
        <taxon>Lunasporangiospora</taxon>
    </lineage>
</organism>